<proteinExistence type="predicted"/>
<reference evidence="1 2" key="1">
    <citation type="submission" date="2019-11" db="EMBL/GenBank/DDBJ databases">
        <title>Venatorbacter sp. nov. a predator of Campylobacter and other Gram-negative bacteria.</title>
        <authorList>
            <person name="Saeedi A."/>
            <person name="Cummings N.J."/>
            <person name="Connerton I.F."/>
            <person name="Connerton P.L."/>
        </authorList>
    </citation>
    <scope>NUCLEOTIDE SEQUENCE [LARGE SCALE GENOMIC DNA]</scope>
    <source>
        <strain evidence="1">XL5</strain>
    </source>
</reference>
<evidence type="ECO:0000313" key="2">
    <source>
        <dbReference type="Proteomes" id="UP000596074"/>
    </source>
</evidence>
<dbReference type="PIRSF" id="PIRSF028069">
    <property type="entry name" value="UCP028069"/>
    <property type="match status" value="1"/>
</dbReference>
<dbReference type="InterPro" id="IPR016866">
    <property type="entry name" value="UCP028069"/>
</dbReference>
<dbReference type="KEGG" id="vcw:GJQ55_06675"/>
<organism evidence="1 2">
    <name type="scientific">Venatoribacter cucullus</name>
    <dbReference type="NCBI Taxonomy" id="2661630"/>
    <lineage>
        <taxon>Bacteria</taxon>
        <taxon>Pseudomonadati</taxon>
        <taxon>Pseudomonadota</taxon>
        <taxon>Gammaproteobacteria</taxon>
        <taxon>Oceanospirillales</taxon>
        <taxon>Oceanospirillaceae</taxon>
        <taxon>Venatoribacter</taxon>
    </lineage>
</organism>
<gene>
    <name evidence="1" type="ORF">GJQ55_06675</name>
</gene>
<dbReference type="AlphaFoldDB" id="A0A9E8FM43"/>
<dbReference type="Proteomes" id="UP000596074">
    <property type="component" value="Chromosome"/>
</dbReference>
<sequence length="252" mass="28633">MTVTIKHFAVAGLLFSLGVQADPLNSAQQQITNTDQSGRQSQQKVEQLDDQAQQLLNEYRQLRAEADQLALYNRQMTSIVNSQEEELVSLAKQILEIERTERGILPLMSRMLDSLEQFVGLDTPFLAQERSARLALLQDLLLRADVTVSEKFRRVLEAYQIEVDYGRNIEAYRAQLDGISYDFLRIGRLALYRMSNDGTQAWVWHPQQQWLALDSGYLRDLRKALKVAQQTAAPEMLVVPLPTPASLRGEAS</sequence>
<protein>
    <submittedName>
        <fullName evidence="1">DUF3450 family protein</fullName>
    </submittedName>
</protein>
<dbReference type="Pfam" id="PF11932">
    <property type="entry name" value="DUF3450"/>
    <property type="match status" value="1"/>
</dbReference>
<evidence type="ECO:0000313" key="1">
    <source>
        <dbReference type="EMBL" id="QQD24177.1"/>
    </source>
</evidence>
<name>A0A9E8FM43_9GAMM</name>
<dbReference type="EMBL" id="CP046056">
    <property type="protein sequence ID" value="QQD24177.1"/>
    <property type="molecule type" value="Genomic_DNA"/>
</dbReference>
<keyword evidence="2" id="KW-1185">Reference proteome</keyword>
<accession>A0A9E8FM43</accession>